<dbReference type="InterPro" id="IPR013416">
    <property type="entry name" value="CHP02587_IM"/>
</dbReference>
<feature type="transmembrane region" description="Helical" evidence="1">
    <location>
        <begin position="50"/>
        <end position="69"/>
    </location>
</feature>
<evidence type="ECO:0000313" key="2">
    <source>
        <dbReference type="EMBL" id="AFZ35170.1"/>
    </source>
</evidence>
<feature type="transmembrane region" description="Helical" evidence="1">
    <location>
        <begin position="275"/>
        <end position="296"/>
    </location>
</feature>
<dbReference type="AlphaFoldDB" id="K9XRC5"/>
<dbReference type="RefSeq" id="WP_015192841.1">
    <property type="nucleotide sequence ID" value="NC_019748.1"/>
</dbReference>
<dbReference type="EMBL" id="CP003653">
    <property type="protein sequence ID" value="AFZ35170.1"/>
    <property type="molecule type" value="Genomic_DNA"/>
</dbReference>
<name>K9XRC5_STAC7</name>
<accession>K9XRC5</accession>
<dbReference type="Pfam" id="PF09622">
    <property type="entry name" value="DUF2391"/>
    <property type="match status" value="1"/>
</dbReference>
<dbReference type="InterPro" id="IPR024464">
    <property type="entry name" value="DUF2391"/>
</dbReference>
<keyword evidence="3" id="KW-1185">Reference proteome</keyword>
<dbReference type="STRING" id="111780.Sta7437_1605"/>
<feature type="transmembrane region" description="Helical" evidence="1">
    <location>
        <begin position="164"/>
        <end position="184"/>
    </location>
</feature>
<sequence>MAAKHRHQLPKKWSEEWGEIISGVSGGFLFGIPLLCTMEVWFIGSYAEPPILLGIIAITFFIVFLINRVEGFRSQADDKDPISKAIAESIETLSIGFVCATLIMIVLQEINLQTPLDEVLGKVVFEAMPFSFGVALSRSILDGDRYTNSNSNQSQSHRKGKKRIIWADTVADLSGTILGAMFVAFSIAPTDEVAMLAAPATPPWLLLIIFSSLIITYGIVFASGFTNQNKRRQQQGIFQRPESETLVYYLVSLFVSALMLWFFQRLAFDDPWSLWMRYSIILSLPASIGGAAGRLAV</sequence>
<reference evidence="3" key="1">
    <citation type="journal article" date="2013" name="Proc. Natl. Acad. Sci. U.S.A.">
        <title>Improving the coverage of the cyanobacterial phylum using diversity-driven genome sequencing.</title>
        <authorList>
            <person name="Shih P.M."/>
            <person name="Wu D."/>
            <person name="Latifi A."/>
            <person name="Axen S.D."/>
            <person name="Fewer D.P."/>
            <person name="Talla E."/>
            <person name="Calteau A."/>
            <person name="Cai F."/>
            <person name="Tandeau de Marsac N."/>
            <person name="Rippka R."/>
            <person name="Herdman M."/>
            <person name="Sivonen K."/>
            <person name="Coursin T."/>
            <person name="Laurent T."/>
            <person name="Goodwin L."/>
            <person name="Nolan M."/>
            <person name="Davenport K.W."/>
            <person name="Han C.S."/>
            <person name="Rubin E.M."/>
            <person name="Eisen J.A."/>
            <person name="Woyke T."/>
            <person name="Gugger M."/>
            <person name="Kerfeld C.A."/>
        </authorList>
    </citation>
    <scope>NUCLEOTIDE SEQUENCE [LARGE SCALE GENOMIC DNA]</scope>
    <source>
        <strain evidence="3">ATCC 29371 / PCC 7437</strain>
    </source>
</reference>
<dbReference type="PATRIC" id="fig|111780.3.peg.1673"/>
<dbReference type="eggNOG" id="COG4711">
    <property type="taxonomic scope" value="Bacteria"/>
</dbReference>
<feature type="transmembrane region" description="Helical" evidence="1">
    <location>
        <begin position="204"/>
        <end position="225"/>
    </location>
</feature>
<dbReference type="HOGENOM" id="CLU_082424_0_0_3"/>
<feature type="transmembrane region" description="Helical" evidence="1">
    <location>
        <begin position="20"/>
        <end position="44"/>
    </location>
</feature>
<dbReference type="KEGG" id="scs:Sta7437_1605"/>
<keyword evidence="1" id="KW-0472">Membrane</keyword>
<dbReference type="Proteomes" id="UP000010473">
    <property type="component" value="Chromosome"/>
</dbReference>
<keyword evidence="1" id="KW-0812">Transmembrane</keyword>
<organism evidence="2 3">
    <name type="scientific">Stanieria cyanosphaera (strain ATCC 29371 / PCC 7437)</name>
    <dbReference type="NCBI Taxonomy" id="111780"/>
    <lineage>
        <taxon>Bacteria</taxon>
        <taxon>Bacillati</taxon>
        <taxon>Cyanobacteriota</taxon>
        <taxon>Cyanophyceae</taxon>
        <taxon>Pleurocapsales</taxon>
        <taxon>Dermocarpellaceae</taxon>
        <taxon>Stanieria</taxon>
    </lineage>
</organism>
<protein>
    <submittedName>
        <fullName evidence="2">Integral membrane protein TIGR02587</fullName>
    </submittedName>
</protein>
<dbReference type="NCBIfam" id="TIGR02587">
    <property type="entry name" value="TIGR02587 family membrane protein"/>
    <property type="match status" value="1"/>
</dbReference>
<gene>
    <name evidence="2" type="ordered locus">Sta7437_1605</name>
</gene>
<feature type="transmembrane region" description="Helical" evidence="1">
    <location>
        <begin position="246"/>
        <end position="263"/>
    </location>
</feature>
<evidence type="ECO:0000256" key="1">
    <source>
        <dbReference type="SAM" id="Phobius"/>
    </source>
</evidence>
<keyword evidence="1" id="KW-1133">Transmembrane helix</keyword>
<evidence type="ECO:0000313" key="3">
    <source>
        <dbReference type="Proteomes" id="UP000010473"/>
    </source>
</evidence>
<dbReference type="OrthoDB" id="147125at2"/>
<proteinExistence type="predicted"/>